<dbReference type="SMART" id="SM01217">
    <property type="entry name" value="Fn3_like"/>
    <property type="match status" value="1"/>
</dbReference>
<dbReference type="InterPro" id="IPR002772">
    <property type="entry name" value="Glyco_hydro_3_C"/>
</dbReference>
<protein>
    <submittedName>
        <fullName evidence="7">Beta-glucosidase</fullName>
    </submittedName>
</protein>
<keyword evidence="2 4" id="KW-0378">Hydrolase</keyword>
<dbReference type="InterPro" id="IPR036881">
    <property type="entry name" value="Glyco_hydro_3_C_sf"/>
</dbReference>
<evidence type="ECO:0000256" key="2">
    <source>
        <dbReference type="ARBA" id="ARBA00022801"/>
    </source>
</evidence>
<dbReference type="PROSITE" id="PS00775">
    <property type="entry name" value="GLYCOSYL_HYDROL_F3"/>
    <property type="match status" value="1"/>
</dbReference>
<dbReference type="InterPro" id="IPR019800">
    <property type="entry name" value="Glyco_hydro_3_AS"/>
</dbReference>
<feature type="domain" description="Fibronectin type III-like" evidence="6">
    <location>
        <begin position="719"/>
        <end position="790"/>
    </location>
</feature>
<dbReference type="Pfam" id="PF01915">
    <property type="entry name" value="Glyco_hydro_3_C"/>
    <property type="match status" value="1"/>
</dbReference>
<dbReference type="Gene3D" id="3.20.20.300">
    <property type="entry name" value="Glycoside hydrolase, family 3, N-terminal domain"/>
    <property type="match status" value="1"/>
</dbReference>
<evidence type="ECO:0000313" key="7">
    <source>
        <dbReference type="EMBL" id="THD68985.1"/>
    </source>
</evidence>
<dbReference type="Gene3D" id="3.40.50.1700">
    <property type="entry name" value="Glycoside hydrolase family 3 C-terminal domain"/>
    <property type="match status" value="1"/>
</dbReference>
<dbReference type="InterPro" id="IPR017853">
    <property type="entry name" value="GH"/>
</dbReference>
<dbReference type="RefSeq" id="WP_136334475.1">
    <property type="nucleotide sequence ID" value="NZ_QXMP01000004.1"/>
</dbReference>
<gene>
    <name evidence="7" type="ORF">E7Z59_01250</name>
</gene>
<feature type="transmembrane region" description="Helical" evidence="5">
    <location>
        <begin position="7"/>
        <end position="30"/>
    </location>
</feature>
<dbReference type="PANTHER" id="PTHR42715:SF10">
    <property type="entry name" value="BETA-GLUCOSIDASE"/>
    <property type="match status" value="1"/>
</dbReference>
<dbReference type="InterPro" id="IPR050288">
    <property type="entry name" value="Cellulose_deg_GH3"/>
</dbReference>
<dbReference type="SUPFAM" id="SSF51445">
    <property type="entry name" value="(Trans)glycosidases"/>
    <property type="match status" value="1"/>
</dbReference>
<accession>A0A4S3M2S0</accession>
<dbReference type="OrthoDB" id="9805821at2"/>
<evidence type="ECO:0000256" key="1">
    <source>
        <dbReference type="ARBA" id="ARBA00005336"/>
    </source>
</evidence>
<dbReference type="Pfam" id="PF14310">
    <property type="entry name" value="Fn3-like"/>
    <property type="match status" value="1"/>
</dbReference>
<evidence type="ECO:0000313" key="8">
    <source>
        <dbReference type="Proteomes" id="UP000305939"/>
    </source>
</evidence>
<keyword evidence="5" id="KW-1133">Transmembrane helix</keyword>
<keyword evidence="5" id="KW-0812">Transmembrane</keyword>
<comment type="caution">
    <text evidence="7">The sequence shown here is derived from an EMBL/GenBank/DDBJ whole genome shotgun (WGS) entry which is preliminary data.</text>
</comment>
<dbReference type="AlphaFoldDB" id="A0A4S3M2S0"/>
<dbReference type="InterPro" id="IPR013783">
    <property type="entry name" value="Ig-like_fold"/>
</dbReference>
<evidence type="ECO:0000256" key="3">
    <source>
        <dbReference type="ARBA" id="ARBA00023277"/>
    </source>
</evidence>
<dbReference type="Proteomes" id="UP000305939">
    <property type="component" value="Unassembled WGS sequence"/>
</dbReference>
<comment type="similarity">
    <text evidence="1 4">Belongs to the glycosyl hydrolase 3 family.</text>
</comment>
<evidence type="ECO:0000256" key="4">
    <source>
        <dbReference type="RuleBase" id="RU361161"/>
    </source>
</evidence>
<dbReference type="Gene3D" id="2.60.40.10">
    <property type="entry name" value="Immunoglobulins"/>
    <property type="match status" value="1"/>
</dbReference>
<organism evidence="7 8">
    <name type="scientific">Robertkochia marina</name>
    <dbReference type="NCBI Taxonomy" id="1227945"/>
    <lineage>
        <taxon>Bacteria</taxon>
        <taxon>Pseudomonadati</taxon>
        <taxon>Bacteroidota</taxon>
        <taxon>Flavobacteriia</taxon>
        <taxon>Flavobacteriales</taxon>
        <taxon>Flavobacteriaceae</taxon>
        <taxon>Robertkochia</taxon>
    </lineage>
</organism>
<dbReference type="GO" id="GO:0005975">
    <property type="term" value="P:carbohydrate metabolic process"/>
    <property type="evidence" value="ECO:0007669"/>
    <property type="project" value="InterPro"/>
</dbReference>
<dbReference type="GO" id="GO:0008422">
    <property type="term" value="F:beta-glucosidase activity"/>
    <property type="evidence" value="ECO:0007669"/>
    <property type="project" value="UniProtKB-ARBA"/>
</dbReference>
<dbReference type="EMBL" id="SSMC01000001">
    <property type="protein sequence ID" value="THD68985.1"/>
    <property type="molecule type" value="Genomic_DNA"/>
</dbReference>
<dbReference type="PRINTS" id="PR00133">
    <property type="entry name" value="GLHYDRLASE3"/>
</dbReference>
<dbReference type="FunFam" id="2.60.40.10:FF:000495">
    <property type="entry name" value="Periplasmic beta-glucosidase"/>
    <property type="match status" value="1"/>
</dbReference>
<proteinExistence type="inferred from homology"/>
<keyword evidence="8" id="KW-1185">Reference proteome</keyword>
<dbReference type="InterPro" id="IPR036962">
    <property type="entry name" value="Glyco_hydro_3_N_sf"/>
</dbReference>
<dbReference type="PANTHER" id="PTHR42715">
    <property type="entry name" value="BETA-GLUCOSIDASE"/>
    <property type="match status" value="1"/>
</dbReference>
<dbReference type="InterPro" id="IPR026891">
    <property type="entry name" value="Fn3-like"/>
</dbReference>
<keyword evidence="5" id="KW-0472">Membrane</keyword>
<evidence type="ECO:0000256" key="5">
    <source>
        <dbReference type="SAM" id="Phobius"/>
    </source>
</evidence>
<dbReference type="Pfam" id="PF00933">
    <property type="entry name" value="Glyco_hydro_3"/>
    <property type="match status" value="1"/>
</dbReference>
<sequence length="801" mass="88412">MKKALKITLWVLGSILVILVIAGVSGWIYLSSSLLNFEKAYTEKREFEELTVEGYTFLDRNSNGKLDVYEDTRAPMSERVEDVMRQMTMEEKIHLLKGSGLRSAVGLEKEGIPGAVGTIVPTPRLGLPTIYLSDGPAGLRIEPVRDGEDRTYYCTAFPIATLLASTWNTSLVSQVGSAMGREALDYGIDVILAPGANIHRHPFCGRNFEYFSEDPVLTGFIGAAIVNGIESNGVGTSVKHFVVNNQETNRKYNDARVSERALREIYLKGFEIIVKEAQPWTLMSSYNKVNGTYVAENRELLTGVLREDWGFEGLVMSDWFGGEHAPAMIIAGNDLLEPGTKKQWDALTEAYEDGSLDSQNIDDSVRRILKLILNSRKMQNYQFGNAPDLEEHARITRQSASEGMVLLKNQGVLPITNAKNIALLGVTSYEFIAGGTGSGDVNEAYTVSLEEGLIRAGFEVNEAAKNLFESHKKAYPEKFIKPEGFKAMFEPYNPPQVSYTTQQLEAIAQSADMAIITIGRNAGEGGDRVEADDFLLTTKEQEMIEQACRVFHSAGKQVVVVLNVGGVIETASWKSIPDGILLAWQGGQEGGNSVADILSGRINPSGKLPMTFPVSVSDHEAHKNFPLEGGHMKLTDLIFQDGPAPEAEWVRNIDYTNYEEGIYVGYRHFDKAGLKVSYPFGYGLSYTDFEYNAMELTSSEDTITASLTIKNTGDVAGKEVVQLYVAKPEAAVDRPVRELKAFIKTASLEPGEEQEVVLQIPVSELRYWDEDKDEWVLESGIYEIAVGASSRDLRAVVEVEL</sequence>
<keyword evidence="3" id="KW-0119">Carbohydrate metabolism</keyword>
<evidence type="ECO:0000259" key="6">
    <source>
        <dbReference type="SMART" id="SM01217"/>
    </source>
</evidence>
<keyword evidence="4" id="KW-0326">Glycosidase</keyword>
<dbReference type="SUPFAM" id="SSF52279">
    <property type="entry name" value="Beta-D-glucan exohydrolase, C-terminal domain"/>
    <property type="match status" value="1"/>
</dbReference>
<dbReference type="InterPro" id="IPR001764">
    <property type="entry name" value="Glyco_hydro_3_N"/>
</dbReference>
<reference evidence="7 8" key="1">
    <citation type="submission" date="2019-04" db="EMBL/GenBank/DDBJ databases">
        <title>Draft genome sequence of Robertkochia marina CC-AMO-30D.</title>
        <authorList>
            <person name="Hameed A."/>
            <person name="Lin S.-Y."/>
            <person name="Shahina M."/>
            <person name="Lai W.-A."/>
            <person name="Young C.-C."/>
        </authorList>
    </citation>
    <scope>NUCLEOTIDE SEQUENCE [LARGE SCALE GENOMIC DNA]</scope>
    <source>
        <strain evidence="7 8">CC-AMO-30D</strain>
    </source>
</reference>
<name>A0A4S3M2S0_9FLAO</name>